<dbReference type="EMBL" id="AGWK01000021">
    <property type="protein sequence ID" value="EHO72303.1"/>
    <property type="molecule type" value="Genomic_DNA"/>
</dbReference>
<dbReference type="SUPFAM" id="SSF47729">
    <property type="entry name" value="IHF-like DNA-binding proteins"/>
    <property type="match status" value="1"/>
</dbReference>
<feature type="region of interest" description="Disordered" evidence="3">
    <location>
        <begin position="93"/>
        <end position="132"/>
    </location>
</feature>
<dbReference type="Pfam" id="PF00216">
    <property type="entry name" value="Bac_DNA_binding"/>
    <property type="match status" value="1"/>
</dbReference>
<feature type="transmembrane region" description="Helical" evidence="4">
    <location>
        <begin position="146"/>
        <end position="165"/>
    </location>
</feature>
<feature type="compositionally biased region" description="Acidic residues" evidence="3">
    <location>
        <begin position="93"/>
        <end position="105"/>
    </location>
</feature>
<dbReference type="HOGENOM" id="CLU_029436_1_0_10"/>
<feature type="region of interest" description="Disordered" evidence="3">
    <location>
        <begin position="170"/>
        <end position="197"/>
    </location>
</feature>
<feature type="compositionally biased region" description="Acidic residues" evidence="3">
    <location>
        <begin position="121"/>
        <end position="132"/>
    </location>
</feature>
<dbReference type="GO" id="GO:0030527">
    <property type="term" value="F:structural constituent of chromatin"/>
    <property type="evidence" value="ECO:0007669"/>
    <property type="project" value="InterPro"/>
</dbReference>
<keyword evidence="4" id="KW-0472">Membrane</keyword>
<dbReference type="AlphaFoldDB" id="H1Q1C2"/>
<evidence type="ECO:0000256" key="3">
    <source>
        <dbReference type="SAM" id="MobiDB-lite"/>
    </source>
</evidence>
<dbReference type="PATRIC" id="fig|883158.3.peg.725"/>
<keyword evidence="6" id="KW-1185">Reference proteome</keyword>
<evidence type="ECO:0000313" key="5">
    <source>
        <dbReference type="EMBL" id="EHO72303.1"/>
    </source>
</evidence>
<evidence type="ECO:0000256" key="2">
    <source>
        <dbReference type="ARBA" id="ARBA00023125"/>
    </source>
</evidence>
<evidence type="ECO:0000256" key="4">
    <source>
        <dbReference type="SAM" id="Phobius"/>
    </source>
</evidence>
<feature type="compositionally biased region" description="Basic and acidic residues" evidence="3">
    <location>
        <begin position="106"/>
        <end position="120"/>
    </location>
</feature>
<feature type="compositionally biased region" description="Basic and acidic residues" evidence="3">
    <location>
        <begin position="184"/>
        <end position="197"/>
    </location>
</feature>
<evidence type="ECO:0000256" key="1">
    <source>
        <dbReference type="ARBA" id="ARBA00010529"/>
    </source>
</evidence>
<name>H1Q1C2_9BACT</name>
<gene>
    <name evidence="5" type="ORF">HMPREF9140_00710</name>
</gene>
<protein>
    <recommendedName>
        <fullName evidence="7">LysM domain-containing protein</fullName>
    </recommendedName>
</protein>
<dbReference type="eggNOG" id="COG1388">
    <property type="taxonomic scope" value="Bacteria"/>
</dbReference>
<proteinExistence type="inferred from homology"/>
<dbReference type="Proteomes" id="UP000016023">
    <property type="component" value="Unassembled WGS sequence"/>
</dbReference>
<dbReference type="Gene3D" id="4.10.520.10">
    <property type="entry name" value="IHF-like DNA-binding proteins"/>
    <property type="match status" value="1"/>
</dbReference>
<keyword evidence="2" id="KW-0238">DNA-binding</keyword>
<dbReference type="STRING" id="883158.HMPREF9140_00710"/>
<keyword evidence="4" id="KW-0812">Transmembrane</keyword>
<evidence type="ECO:0008006" key="7">
    <source>
        <dbReference type="Google" id="ProtNLM"/>
    </source>
</evidence>
<sequence length="289" mass="32204">MANELTNSLFEALMKQHKLPAVTAAKFVEQLFETIGEGLDSDRQVKVRGLGTFKIQTGKLGENISFTPETSMKELVNKPFSQFESVALKDGVEFEDEPTEEESVPEEPRNNEQPTEKTPEPEEESSVDEDIYEYDDEPSPLRRRSILAAVMCAIFVAGYFFGGYMHDSNSATPAPKKKVTTHSTKKESVDSAKTDTTLRKTESVAESTDTYAAMNADPRIRYGAYNIVGVERTVVLKKGETLESLSKHTLGADMIGYFQVLNNATSLSAGDNVKIPKVELRPEYRNRKK</sequence>
<evidence type="ECO:0000313" key="6">
    <source>
        <dbReference type="Proteomes" id="UP000016023"/>
    </source>
</evidence>
<dbReference type="eggNOG" id="COG0776">
    <property type="taxonomic scope" value="Bacteria"/>
</dbReference>
<organism evidence="5 6">
    <name type="scientific">Prevotella micans F0438</name>
    <dbReference type="NCBI Taxonomy" id="883158"/>
    <lineage>
        <taxon>Bacteria</taxon>
        <taxon>Pseudomonadati</taxon>
        <taxon>Bacteroidota</taxon>
        <taxon>Bacteroidia</taxon>
        <taxon>Bacteroidales</taxon>
        <taxon>Prevotellaceae</taxon>
        <taxon>Prevotella</taxon>
    </lineage>
</organism>
<reference evidence="5 6" key="1">
    <citation type="submission" date="2011-12" db="EMBL/GenBank/DDBJ databases">
        <title>The Genome Sequence of Prevotella micans F0438.</title>
        <authorList>
            <consortium name="The Broad Institute Genome Sequencing Platform"/>
            <person name="Earl A."/>
            <person name="Ward D."/>
            <person name="Feldgarden M."/>
            <person name="Gevers D."/>
            <person name="Izard J."/>
            <person name="Baranova O.V."/>
            <person name="Blanton J.M."/>
            <person name="Wade W.G."/>
            <person name="Dewhirst F.E."/>
            <person name="Young S.K."/>
            <person name="Zeng Q."/>
            <person name="Gargeya S."/>
            <person name="Fitzgerald M."/>
            <person name="Haas B."/>
            <person name="Abouelleil A."/>
            <person name="Alvarado L."/>
            <person name="Arachchi H.M."/>
            <person name="Berlin A."/>
            <person name="Chapman S.B."/>
            <person name="Gearin G."/>
            <person name="Goldberg J."/>
            <person name="Griggs A."/>
            <person name="Gujja S."/>
            <person name="Hansen M."/>
            <person name="Heiman D."/>
            <person name="Howarth C."/>
            <person name="Larimer J."/>
            <person name="Lui A."/>
            <person name="MacDonald P.J.P."/>
            <person name="McCowen C."/>
            <person name="Montmayeur A."/>
            <person name="Murphy C."/>
            <person name="Neiman D."/>
            <person name="Pearson M."/>
            <person name="Priest M."/>
            <person name="Roberts A."/>
            <person name="Saif S."/>
            <person name="Shea T."/>
            <person name="Sisk P."/>
            <person name="Stolte C."/>
            <person name="Sykes S."/>
            <person name="Wortman J."/>
            <person name="Nusbaum C."/>
            <person name="Birren B."/>
        </authorList>
    </citation>
    <scope>NUCLEOTIDE SEQUENCE [LARGE SCALE GENOMIC DNA]</scope>
    <source>
        <strain evidence="5 6">F0438</strain>
    </source>
</reference>
<dbReference type="InterPro" id="IPR000119">
    <property type="entry name" value="Hist_DNA-bd"/>
</dbReference>
<accession>H1Q1C2</accession>
<dbReference type="RefSeq" id="WP_006951788.1">
    <property type="nucleotide sequence ID" value="NZ_JH594521.1"/>
</dbReference>
<comment type="similarity">
    <text evidence="1">Belongs to the bacterial histone-like protein family.</text>
</comment>
<dbReference type="InterPro" id="IPR010992">
    <property type="entry name" value="IHF-like_DNA-bd_dom_sf"/>
</dbReference>
<dbReference type="GO" id="GO:0003677">
    <property type="term" value="F:DNA binding"/>
    <property type="evidence" value="ECO:0007669"/>
    <property type="project" value="UniProtKB-KW"/>
</dbReference>
<comment type="caution">
    <text evidence="5">The sequence shown here is derived from an EMBL/GenBank/DDBJ whole genome shotgun (WGS) entry which is preliminary data.</text>
</comment>
<keyword evidence="4" id="KW-1133">Transmembrane helix</keyword>